<dbReference type="SFLD" id="SFLDG01135">
    <property type="entry name" value="C1.5.6:_HAD__Beta-PGM__Phospha"/>
    <property type="match status" value="1"/>
</dbReference>
<feature type="region of interest" description="Disordered" evidence="1">
    <location>
        <begin position="220"/>
        <end position="255"/>
    </location>
</feature>
<dbReference type="EMBL" id="DWXE01000005">
    <property type="protein sequence ID" value="HJB90097.1"/>
    <property type="molecule type" value="Genomic_DNA"/>
</dbReference>
<feature type="transmembrane region" description="Helical" evidence="2">
    <location>
        <begin position="461"/>
        <end position="478"/>
    </location>
</feature>
<dbReference type="FunFam" id="3.40.50.1000:FF:000022">
    <property type="entry name" value="Phosphoglycolate phosphatase"/>
    <property type="match status" value="1"/>
</dbReference>
<reference evidence="4" key="1">
    <citation type="journal article" date="2021" name="PeerJ">
        <title>Extensive microbial diversity within the chicken gut microbiome revealed by metagenomics and culture.</title>
        <authorList>
            <person name="Gilroy R."/>
            <person name="Ravi A."/>
            <person name="Getino M."/>
            <person name="Pursley I."/>
            <person name="Horton D.L."/>
            <person name="Alikhan N.F."/>
            <person name="Baker D."/>
            <person name="Gharbi K."/>
            <person name="Hall N."/>
            <person name="Watson M."/>
            <person name="Adriaenssens E.M."/>
            <person name="Foster-Nyarko E."/>
            <person name="Jarju S."/>
            <person name="Secka A."/>
            <person name="Antonio M."/>
            <person name="Oren A."/>
            <person name="Chaudhuri R.R."/>
            <person name="La Ragione R."/>
            <person name="Hildebrand F."/>
            <person name="Pallen M.J."/>
        </authorList>
    </citation>
    <scope>NUCLEOTIDE SEQUENCE</scope>
    <source>
        <strain evidence="4">USAMLcec3-2134</strain>
    </source>
</reference>
<keyword evidence="2" id="KW-0812">Transmembrane</keyword>
<keyword evidence="2" id="KW-1133">Transmembrane helix</keyword>
<protein>
    <submittedName>
        <fullName evidence="4">HAD hydrolase-like protein</fullName>
    </submittedName>
</protein>
<keyword evidence="4" id="KW-0378">Hydrolase</keyword>
<dbReference type="Proteomes" id="UP000886883">
    <property type="component" value="Unassembled WGS sequence"/>
</dbReference>
<feature type="compositionally biased region" description="Gly residues" evidence="1">
    <location>
        <begin position="238"/>
        <end position="251"/>
    </location>
</feature>
<dbReference type="PANTHER" id="PTHR43434">
    <property type="entry name" value="PHOSPHOGLYCOLATE PHOSPHATASE"/>
    <property type="match status" value="1"/>
</dbReference>
<sequence length="536" mass="57851">MFSYILFDLDGTISDPKVGITGSVQYALKSFGIEEPDADRLEPFIGPPLRDSFMKYYNFTQEQAEEAVGKYRERFSEVGKYENALYPGIPELLRDLKAAGAHLAVASSKPTVYVEDILNYFGIRQYFEIVVGSELDGRRERKEEVVREVLWQFAQRGAANPSSVVMVGDRKYDVEGARAAGAHSIGVAYGYAAPGELQEAGAEILVQNVEGLRSALLGGQPPVSVSARDQGSAAAGRQGTGQEPGGQGVYSGGSAADSGSLYRRYRGQNPARPETKASRVGKAVGACALAMLAYFLINLTVGTAVLLIGMLTSDFLPGGMSQSAYNYWINLGNAAGVIAAFVVCFLIWRRDVRLRPRVRTDGLSLVPMAVLAASLAAGLNGLLSLVELYRYSPTFQEVSQMQFDTPLWLGILSFGILAPLGEEFVFRGVVYGRLKKVSNVPLAVVVSGLLFGLFHGNLVQAVYATALGIVLAIVYEIYDSILAPMAFHAVANLFVYVMMDLMPFGGVFVTLPACVFFLLISAVSLVLMVKWQKGAA</sequence>
<organism evidence="4 5">
    <name type="scientific">Candidatus Eisenbergiella merdigallinarum</name>
    <dbReference type="NCBI Taxonomy" id="2838552"/>
    <lineage>
        <taxon>Bacteria</taxon>
        <taxon>Bacillati</taxon>
        <taxon>Bacillota</taxon>
        <taxon>Clostridia</taxon>
        <taxon>Lachnospirales</taxon>
        <taxon>Lachnospiraceae</taxon>
        <taxon>Eisenbergiella</taxon>
    </lineage>
</organism>
<dbReference type="Gene3D" id="3.40.50.1000">
    <property type="entry name" value="HAD superfamily/HAD-like"/>
    <property type="match status" value="1"/>
</dbReference>
<accession>A0A9D2SD01</accession>
<dbReference type="PANTHER" id="PTHR43434:SF20">
    <property type="entry name" value="5'-NUCLEOTIDASE"/>
    <property type="match status" value="1"/>
</dbReference>
<dbReference type="SFLD" id="SFLDG01129">
    <property type="entry name" value="C1.5:_HAD__Beta-PGM__Phosphata"/>
    <property type="match status" value="1"/>
</dbReference>
<dbReference type="Gene3D" id="1.10.150.240">
    <property type="entry name" value="Putative phosphatase, domain 2"/>
    <property type="match status" value="1"/>
</dbReference>
<dbReference type="GO" id="GO:0080120">
    <property type="term" value="P:CAAX-box protein maturation"/>
    <property type="evidence" value="ECO:0007669"/>
    <property type="project" value="UniProtKB-ARBA"/>
</dbReference>
<keyword evidence="2" id="KW-0472">Membrane</keyword>
<dbReference type="AlphaFoldDB" id="A0A9D2SD01"/>
<evidence type="ECO:0000256" key="2">
    <source>
        <dbReference type="SAM" id="Phobius"/>
    </source>
</evidence>
<dbReference type="GO" id="GO:0004175">
    <property type="term" value="F:endopeptidase activity"/>
    <property type="evidence" value="ECO:0007669"/>
    <property type="project" value="UniProtKB-ARBA"/>
</dbReference>
<dbReference type="InterPro" id="IPR041492">
    <property type="entry name" value="HAD_2"/>
</dbReference>
<feature type="transmembrane region" description="Helical" evidence="2">
    <location>
        <begin position="328"/>
        <end position="348"/>
    </location>
</feature>
<feature type="transmembrane region" description="Helical" evidence="2">
    <location>
        <begin position="283"/>
        <end position="308"/>
    </location>
</feature>
<comment type="caution">
    <text evidence="4">The sequence shown here is derived from an EMBL/GenBank/DDBJ whole genome shotgun (WGS) entry which is preliminary data.</text>
</comment>
<feature type="transmembrane region" description="Helical" evidence="2">
    <location>
        <begin position="485"/>
        <end position="502"/>
    </location>
</feature>
<feature type="transmembrane region" description="Helical" evidence="2">
    <location>
        <begin position="368"/>
        <end position="386"/>
    </location>
</feature>
<evidence type="ECO:0000259" key="3">
    <source>
        <dbReference type="Pfam" id="PF02517"/>
    </source>
</evidence>
<dbReference type="SUPFAM" id="SSF56784">
    <property type="entry name" value="HAD-like"/>
    <property type="match status" value="1"/>
</dbReference>
<dbReference type="Gene3D" id="1.20.950.20">
    <property type="entry name" value="Transmembrane di-heme cytochromes, Chain C"/>
    <property type="match status" value="1"/>
</dbReference>
<evidence type="ECO:0000313" key="5">
    <source>
        <dbReference type="Proteomes" id="UP000886883"/>
    </source>
</evidence>
<dbReference type="InterPro" id="IPR023198">
    <property type="entry name" value="PGP-like_dom2"/>
</dbReference>
<dbReference type="Pfam" id="PF02517">
    <property type="entry name" value="Rce1-like"/>
    <property type="match status" value="1"/>
</dbReference>
<dbReference type="InterPro" id="IPR036412">
    <property type="entry name" value="HAD-like_sf"/>
</dbReference>
<feature type="transmembrane region" description="Helical" evidence="2">
    <location>
        <begin position="406"/>
        <end position="425"/>
    </location>
</feature>
<dbReference type="GO" id="GO:0005829">
    <property type="term" value="C:cytosol"/>
    <property type="evidence" value="ECO:0007669"/>
    <property type="project" value="TreeGrafter"/>
</dbReference>
<reference evidence="4" key="2">
    <citation type="submission" date="2021-04" db="EMBL/GenBank/DDBJ databases">
        <authorList>
            <person name="Gilroy R."/>
        </authorList>
    </citation>
    <scope>NUCLEOTIDE SEQUENCE</scope>
    <source>
        <strain evidence="4">USAMLcec3-2134</strain>
    </source>
</reference>
<dbReference type="InterPro" id="IPR023214">
    <property type="entry name" value="HAD_sf"/>
</dbReference>
<dbReference type="GO" id="GO:0004713">
    <property type="term" value="F:protein tyrosine kinase activity"/>
    <property type="evidence" value="ECO:0007669"/>
    <property type="project" value="TreeGrafter"/>
</dbReference>
<name>A0A9D2SD01_9FIRM</name>
<feature type="transmembrane region" description="Helical" evidence="2">
    <location>
        <begin position="508"/>
        <end position="529"/>
    </location>
</feature>
<dbReference type="CDD" id="cd04302">
    <property type="entry name" value="HAD_5NT"/>
    <property type="match status" value="1"/>
</dbReference>
<feature type="transmembrane region" description="Helical" evidence="2">
    <location>
        <begin position="437"/>
        <end position="455"/>
    </location>
</feature>
<dbReference type="InterPro" id="IPR003675">
    <property type="entry name" value="Rce1/LyrA-like_dom"/>
</dbReference>
<proteinExistence type="predicted"/>
<dbReference type="Pfam" id="PF13419">
    <property type="entry name" value="HAD_2"/>
    <property type="match status" value="1"/>
</dbReference>
<feature type="domain" description="CAAX prenyl protease 2/Lysostaphin resistance protein A-like" evidence="3">
    <location>
        <begin position="407"/>
        <end position="494"/>
    </location>
</feature>
<gene>
    <name evidence="4" type="ORF">H9763_01370</name>
</gene>
<evidence type="ECO:0000313" key="4">
    <source>
        <dbReference type="EMBL" id="HJB90097.1"/>
    </source>
</evidence>
<dbReference type="SFLD" id="SFLDS00003">
    <property type="entry name" value="Haloacid_Dehalogenase"/>
    <property type="match status" value="1"/>
</dbReference>
<dbReference type="InterPro" id="IPR050155">
    <property type="entry name" value="HAD-like_hydrolase_sf"/>
</dbReference>
<evidence type="ECO:0000256" key="1">
    <source>
        <dbReference type="SAM" id="MobiDB-lite"/>
    </source>
</evidence>